<dbReference type="Gene3D" id="1.10.510.10">
    <property type="entry name" value="Transferase(Phosphotransferase) domain 1"/>
    <property type="match status" value="1"/>
</dbReference>
<dbReference type="PANTHER" id="PTHR43671">
    <property type="entry name" value="SERINE/THREONINE-PROTEIN KINASE NEK"/>
    <property type="match status" value="1"/>
</dbReference>
<dbReference type="GO" id="GO:0004674">
    <property type="term" value="F:protein serine/threonine kinase activity"/>
    <property type="evidence" value="ECO:0007669"/>
    <property type="project" value="TreeGrafter"/>
</dbReference>
<accession>A0A146K7G9</accession>
<dbReference type="AlphaFoldDB" id="A0A146K7G9"/>
<feature type="non-terminal residue" evidence="6">
    <location>
        <position position="1"/>
    </location>
</feature>
<dbReference type="PANTHER" id="PTHR43671:SF106">
    <property type="entry name" value="NIMA-LIKE KINASE"/>
    <property type="match status" value="1"/>
</dbReference>
<organism evidence="6">
    <name type="scientific">Trepomonas sp. PC1</name>
    <dbReference type="NCBI Taxonomy" id="1076344"/>
    <lineage>
        <taxon>Eukaryota</taxon>
        <taxon>Metamonada</taxon>
        <taxon>Diplomonadida</taxon>
        <taxon>Hexamitidae</taxon>
        <taxon>Hexamitinae</taxon>
        <taxon>Trepomonas</taxon>
    </lineage>
</organism>
<reference evidence="6" key="1">
    <citation type="submission" date="2015-07" db="EMBL/GenBank/DDBJ databases">
        <title>Adaptation to a free-living lifestyle via gene acquisitions in the diplomonad Trepomonas sp. PC1.</title>
        <authorList>
            <person name="Xu F."/>
            <person name="Jerlstrom-Hultqvist J."/>
            <person name="Kolisko M."/>
            <person name="Simpson A.G.B."/>
            <person name="Roger A.J."/>
            <person name="Svard S.G."/>
            <person name="Andersson J.O."/>
        </authorList>
    </citation>
    <scope>NUCLEOTIDE SEQUENCE</scope>
    <source>
        <strain evidence="6">PC1</strain>
    </source>
</reference>
<dbReference type="PROSITE" id="PS50011">
    <property type="entry name" value="PROTEIN_KINASE_DOM"/>
    <property type="match status" value="1"/>
</dbReference>
<keyword evidence="1" id="KW-0808">Transferase</keyword>
<dbReference type="SUPFAM" id="SSF56112">
    <property type="entry name" value="Protein kinase-like (PK-like)"/>
    <property type="match status" value="1"/>
</dbReference>
<keyword evidence="3 6" id="KW-0418">Kinase</keyword>
<dbReference type="InterPro" id="IPR011009">
    <property type="entry name" value="Kinase-like_dom_sf"/>
</dbReference>
<evidence type="ECO:0000256" key="1">
    <source>
        <dbReference type="ARBA" id="ARBA00022679"/>
    </source>
</evidence>
<dbReference type="InterPro" id="IPR008271">
    <property type="entry name" value="Ser/Thr_kinase_AS"/>
</dbReference>
<dbReference type="InterPro" id="IPR000719">
    <property type="entry name" value="Prot_kinase_dom"/>
</dbReference>
<proteinExistence type="predicted"/>
<keyword evidence="4" id="KW-0067">ATP-binding</keyword>
<feature type="domain" description="Protein kinase" evidence="5">
    <location>
        <begin position="216"/>
        <end position="465"/>
    </location>
</feature>
<dbReference type="Pfam" id="PF00069">
    <property type="entry name" value="Pkinase"/>
    <property type="match status" value="1"/>
</dbReference>
<name>A0A146K7G9_9EUKA</name>
<gene>
    <name evidence="6" type="ORF">TPC1_15767</name>
</gene>
<dbReference type="InterPro" id="IPR050660">
    <property type="entry name" value="NEK_Ser/Thr_kinase"/>
</dbReference>
<evidence type="ECO:0000256" key="3">
    <source>
        <dbReference type="ARBA" id="ARBA00022777"/>
    </source>
</evidence>
<dbReference type="EMBL" id="GDID01004278">
    <property type="protein sequence ID" value="JAP92328.1"/>
    <property type="molecule type" value="Transcribed_RNA"/>
</dbReference>
<evidence type="ECO:0000313" key="6">
    <source>
        <dbReference type="EMBL" id="JAP92328.1"/>
    </source>
</evidence>
<protein>
    <submittedName>
        <fullName evidence="6">Kinase, NEK</fullName>
    </submittedName>
</protein>
<sequence>IKPNVEFKKIKIQQKLLAKAQQFEISQASTALNEPCIVCQLFKCSEDAIIKLISQKPPILLPNDIYKSDNGLYLVYLDVTTFSSINKNDFQQETQAWDLISQLCQVLHCVKQQQLSLNSLNKDLLFVDSQTKQLLFMDFTNLQQSQNNVSDIINLGQFLQQIQVQQPSAALQYLLEGITTASPLLTIDQLLEHPFIKPNEFKKQIASQNDFKLTDFKFVKELGTGAYGRCDLVNYLPSQEQVVLKSTTNTKSQDIEVSMLQQAAHPNVVRFYGAFTENRTHYIVMQFCEGGDLFEKLTKGSLPQPNVIFQWLCQLCSAIYYMHSQRLIHRDVKPQNVLIHNNRAMLADFGVSKEVEEFAQTVVGTPLYFSPEQYYRQQYTIAADIFSLGLVFFNMCVGSHPFTSSPSDSQQFYSHVRKHGHANAYCNYIKDPQLKKLISQMLIFDPKNRATAEDLCKIPAVNDYLKQNGLPGPQLSYVLTSARLINASENIFQIISKITLCQANSITKFKKLAPQMGVYQGLAFQVIPFLMIAELKKILGKERNGYFEHFCLQRGREAQKQCGTDKLVQLETLGSPNNQIQLQKDAMQVSSIINQLLEAPRVNITLSPALYLSKDTTIKAQVVVIVCQHVIVEKQITLKVDADICVLGFQKHGGMALKIELAKPGRVYCDKAVMSNLSISKNAQIKEFSEIKHEDVALKTFTGMINQCFPGAFAGGKGFFVGTQDWE</sequence>
<dbReference type="PROSITE" id="PS00108">
    <property type="entry name" value="PROTEIN_KINASE_ST"/>
    <property type="match status" value="1"/>
</dbReference>
<evidence type="ECO:0000256" key="4">
    <source>
        <dbReference type="ARBA" id="ARBA00022840"/>
    </source>
</evidence>
<dbReference type="GO" id="GO:0005524">
    <property type="term" value="F:ATP binding"/>
    <property type="evidence" value="ECO:0007669"/>
    <property type="project" value="UniProtKB-KW"/>
</dbReference>
<evidence type="ECO:0000259" key="5">
    <source>
        <dbReference type="PROSITE" id="PS50011"/>
    </source>
</evidence>
<dbReference type="SMART" id="SM00220">
    <property type="entry name" value="S_TKc"/>
    <property type="match status" value="1"/>
</dbReference>
<evidence type="ECO:0000256" key="2">
    <source>
        <dbReference type="ARBA" id="ARBA00022741"/>
    </source>
</evidence>
<keyword evidence="2" id="KW-0547">Nucleotide-binding</keyword>